<dbReference type="EMBL" id="KV748655">
    <property type="protein sequence ID" value="OCL13910.1"/>
    <property type="molecule type" value="Genomic_DNA"/>
</dbReference>
<dbReference type="Proteomes" id="UP000250140">
    <property type="component" value="Unassembled WGS sequence"/>
</dbReference>
<sequence length="166" mass="17841">MTQAWPRQGPGMAQAGLFVTTPMSPALPYPKLQYTPNSSSKCSCMCDSAPGTVHRVPQLPAFFEASQAPRLPGSPDSPKLLAFPRSPELPGAPGIAAAFLSLSLASNLCFKPLLHTSDEASALRLTPYFPNNARLLPLYFGNFSVVLVACDGLDVWLGDEQKFNEM</sequence>
<organism evidence="1 2">
    <name type="scientific">Glonium stellatum</name>
    <dbReference type="NCBI Taxonomy" id="574774"/>
    <lineage>
        <taxon>Eukaryota</taxon>
        <taxon>Fungi</taxon>
        <taxon>Dikarya</taxon>
        <taxon>Ascomycota</taxon>
        <taxon>Pezizomycotina</taxon>
        <taxon>Dothideomycetes</taxon>
        <taxon>Pleosporomycetidae</taxon>
        <taxon>Gloniales</taxon>
        <taxon>Gloniaceae</taxon>
        <taxon>Glonium</taxon>
    </lineage>
</organism>
<dbReference type="AlphaFoldDB" id="A0A8E2JY48"/>
<evidence type="ECO:0000313" key="2">
    <source>
        <dbReference type="Proteomes" id="UP000250140"/>
    </source>
</evidence>
<name>A0A8E2JY48_9PEZI</name>
<protein>
    <submittedName>
        <fullName evidence="1">Uncharacterized protein</fullName>
    </submittedName>
</protein>
<gene>
    <name evidence="1" type="ORF">AOQ84DRAFT_223840</name>
</gene>
<reference evidence="1 2" key="1">
    <citation type="journal article" date="2016" name="Nat. Commun.">
        <title>Ectomycorrhizal ecology is imprinted in the genome of the dominant symbiotic fungus Cenococcum geophilum.</title>
        <authorList>
            <consortium name="DOE Joint Genome Institute"/>
            <person name="Peter M."/>
            <person name="Kohler A."/>
            <person name="Ohm R.A."/>
            <person name="Kuo A."/>
            <person name="Krutzmann J."/>
            <person name="Morin E."/>
            <person name="Arend M."/>
            <person name="Barry K.W."/>
            <person name="Binder M."/>
            <person name="Choi C."/>
            <person name="Clum A."/>
            <person name="Copeland A."/>
            <person name="Grisel N."/>
            <person name="Haridas S."/>
            <person name="Kipfer T."/>
            <person name="LaButti K."/>
            <person name="Lindquist E."/>
            <person name="Lipzen A."/>
            <person name="Maire R."/>
            <person name="Meier B."/>
            <person name="Mihaltcheva S."/>
            <person name="Molinier V."/>
            <person name="Murat C."/>
            <person name="Poggeler S."/>
            <person name="Quandt C.A."/>
            <person name="Sperisen C."/>
            <person name="Tritt A."/>
            <person name="Tisserant E."/>
            <person name="Crous P.W."/>
            <person name="Henrissat B."/>
            <person name="Nehls U."/>
            <person name="Egli S."/>
            <person name="Spatafora J.W."/>
            <person name="Grigoriev I.V."/>
            <person name="Martin F.M."/>
        </authorList>
    </citation>
    <scope>NUCLEOTIDE SEQUENCE [LARGE SCALE GENOMIC DNA]</scope>
    <source>
        <strain evidence="1 2">CBS 207.34</strain>
    </source>
</reference>
<evidence type="ECO:0000313" key="1">
    <source>
        <dbReference type="EMBL" id="OCL13910.1"/>
    </source>
</evidence>
<proteinExistence type="predicted"/>
<accession>A0A8E2JY48</accession>
<keyword evidence="2" id="KW-1185">Reference proteome</keyword>